<evidence type="ECO:0000313" key="4">
    <source>
        <dbReference type="EMBL" id="MFD1124044.1"/>
    </source>
</evidence>
<keyword evidence="5" id="KW-1185">Reference proteome</keyword>
<reference evidence="5" key="1">
    <citation type="journal article" date="2019" name="Int. J. Syst. Evol. Microbiol.">
        <title>The Global Catalogue of Microorganisms (GCM) 10K type strain sequencing project: providing services to taxonomists for standard genome sequencing and annotation.</title>
        <authorList>
            <consortium name="The Broad Institute Genomics Platform"/>
            <consortium name="The Broad Institute Genome Sequencing Center for Infectious Disease"/>
            <person name="Wu L."/>
            <person name="Ma J."/>
        </authorList>
    </citation>
    <scope>NUCLEOTIDE SEQUENCE [LARGE SCALE GENOMIC DNA]</scope>
    <source>
        <strain evidence="5">CCUG 71848</strain>
    </source>
</reference>
<dbReference type="EC" id="2.4.-.-" evidence="4"/>
<dbReference type="PANTHER" id="PTHR12526:SF629">
    <property type="entry name" value="TEICHURONIC ACID BIOSYNTHESIS GLYCOSYLTRANSFERASE TUAH-RELATED"/>
    <property type="match status" value="1"/>
</dbReference>
<name>A0ABW3PCY9_9LACO</name>
<evidence type="ECO:0000313" key="5">
    <source>
        <dbReference type="Proteomes" id="UP001597156"/>
    </source>
</evidence>
<sequence length="486" mass="55439">MNFFVNRAMGIGNSGVEHAQFYRAKRFDQVGLPYKFIFVQLVKELHPAMDAWNLRNDQVINMYEYFVLGKDYLKHGVKNFYTPKTKVIVDGSNTNRIINTVTASGMQVVETAVKYESRKKKGFLIVSVSTVEIYDYATGKRKVLLDFYDNQKGGTVIRNIHLFDEEGKHLFFWNEVQMQRYFFKKVDQAYGGGNNWFLDRGEESEAALFYPKFPGSRLVEVVHADHLSDRNDPRYPLWNNYYEYALTHVDRVERVISATQKQTDDFLIDFPGQEKKFVTIPVGGVKDLPKVPEVDDSKRIPPLHLITASRLAGEKHIDIAVRSVAKVRSEGIDVSLDIYGAGGEDKHIKDVIKTVGAEDYIKLKGLSHHLDQIYPKYDAFITASWSEGFGLTTVEALSAGLPVIAYKARFGSEEMIEDGVNGFLQPLKVGDENLAFNVDQLANGLHRLLKADYPKMKRATYTSMAPYQDHVIAHKWEEFVHALRNN</sequence>
<comment type="caution">
    <text evidence="4">The sequence shown here is derived from an EMBL/GenBank/DDBJ whole genome shotgun (WGS) entry which is preliminary data.</text>
</comment>
<dbReference type="EMBL" id="JBHTLH010000005">
    <property type="protein sequence ID" value="MFD1124044.1"/>
    <property type="molecule type" value="Genomic_DNA"/>
</dbReference>
<proteinExistence type="predicted"/>
<protein>
    <submittedName>
        <fullName evidence="4">Glycosyltransferase</fullName>
        <ecNumber evidence="4">2.4.-.-</ecNumber>
    </submittedName>
</protein>
<gene>
    <name evidence="4" type="ORF">ACFQ22_01530</name>
</gene>
<organism evidence="4 5">
    <name type="scientific">Lentilactobacillus raoultii</name>
    <dbReference type="NCBI Taxonomy" id="1987503"/>
    <lineage>
        <taxon>Bacteria</taxon>
        <taxon>Bacillati</taxon>
        <taxon>Bacillota</taxon>
        <taxon>Bacilli</taxon>
        <taxon>Lactobacillales</taxon>
        <taxon>Lactobacillaceae</taxon>
        <taxon>Lentilactobacillus</taxon>
    </lineage>
</organism>
<dbReference type="PANTHER" id="PTHR12526">
    <property type="entry name" value="GLYCOSYLTRANSFERASE"/>
    <property type="match status" value="1"/>
</dbReference>
<evidence type="ECO:0000259" key="3">
    <source>
        <dbReference type="Pfam" id="PF00534"/>
    </source>
</evidence>
<keyword evidence="2 4" id="KW-0808">Transferase</keyword>
<dbReference type="Pfam" id="PF00534">
    <property type="entry name" value="Glycos_transf_1"/>
    <property type="match status" value="1"/>
</dbReference>
<evidence type="ECO:0000256" key="2">
    <source>
        <dbReference type="ARBA" id="ARBA00022679"/>
    </source>
</evidence>
<evidence type="ECO:0000256" key="1">
    <source>
        <dbReference type="ARBA" id="ARBA00022676"/>
    </source>
</evidence>
<accession>A0ABW3PCY9</accession>
<dbReference type="GO" id="GO:0016757">
    <property type="term" value="F:glycosyltransferase activity"/>
    <property type="evidence" value="ECO:0007669"/>
    <property type="project" value="UniProtKB-KW"/>
</dbReference>
<dbReference type="Gene3D" id="3.40.50.2000">
    <property type="entry name" value="Glycogen Phosphorylase B"/>
    <property type="match status" value="2"/>
</dbReference>
<dbReference type="RefSeq" id="WP_121977854.1">
    <property type="nucleotide sequence ID" value="NZ_JBHTLH010000005.1"/>
</dbReference>
<dbReference type="SUPFAM" id="SSF53756">
    <property type="entry name" value="UDP-Glycosyltransferase/glycogen phosphorylase"/>
    <property type="match status" value="1"/>
</dbReference>
<dbReference type="Proteomes" id="UP001597156">
    <property type="component" value="Unassembled WGS sequence"/>
</dbReference>
<keyword evidence="1 4" id="KW-0328">Glycosyltransferase</keyword>
<feature type="domain" description="Glycosyl transferase family 1" evidence="3">
    <location>
        <begin position="305"/>
        <end position="441"/>
    </location>
</feature>
<dbReference type="InterPro" id="IPR001296">
    <property type="entry name" value="Glyco_trans_1"/>
</dbReference>